<gene>
    <name evidence="12" type="primary">galE</name>
    <name evidence="12" type="ORF">ACFPK1_23665</name>
</gene>
<evidence type="ECO:0000313" key="12">
    <source>
        <dbReference type="EMBL" id="MFC5141255.1"/>
    </source>
</evidence>
<dbReference type="EC" id="5.1.3.2" evidence="5 10"/>
<reference evidence="13" key="1">
    <citation type="journal article" date="2019" name="Int. J. Syst. Evol. Microbiol.">
        <title>The Global Catalogue of Microorganisms (GCM) 10K type strain sequencing project: providing services to taxonomists for standard genome sequencing and annotation.</title>
        <authorList>
            <consortium name="The Broad Institute Genomics Platform"/>
            <consortium name="The Broad Institute Genome Sequencing Center for Infectious Disease"/>
            <person name="Wu L."/>
            <person name="Ma J."/>
        </authorList>
    </citation>
    <scope>NUCLEOTIDE SEQUENCE [LARGE SCALE GENOMIC DNA]</scope>
    <source>
        <strain evidence="13">XZYJ18</strain>
    </source>
</reference>
<comment type="pathway">
    <text evidence="3 10">Carbohydrate metabolism; galactose metabolism.</text>
</comment>
<keyword evidence="7 10" id="KW-0520">NAD</keyword>
<evidence type="ECO:0000256" key="5">
    <source>
        <dbReference type="ARBA" id="ARBA00013189"/>
    </source>
</evidence>
<comment type="cofactor">
    <cofactor evidence="2 10">
        <name>NAD(+)</name>
        <dbReference type="ChEBI" id="CHEBI:57540"/>
    </cofactor>
</comment>
<proteinExistence type="inferred from homology"/>
<evidence type="ECO:0000256" key="8">
    <source>
        <dbReference type="ARBA" id="ARBA00023235"/>
    </source>
</evidence>
<evidence type="ECO:0000256" key="1">
    <source>
        <dbReference type="ARBA" id="ARBA00000083"/>
    </source>
</evidence>
<evidence type="ECO:0000259" key="11">
    <source>
        <dbReference type="Pfam" id="PF01370"/>
    </source>
</evidence>
<keyword evidence="13" id="KW-1185">Reference proteome</keyword>
<dbReference type="NCBIfam" id="TIGR01179">
    <property type="entry name" value="galE"/>
    <property type="match status" value="1"/>
</dbReference>
<feature type="domain" description="NAD-dependent epimerase/dehydratase" evidence="11">
    <location>
        <begin position="4"/>
        <end position="249"/>
    </location>
</feature>
<dbReference type="RefSeq" id="WP_378023412.1">
    <property type="nucleotide sequence ID" value="NZ_JBHSKG010000015.1"/>
</dbReference>
<evidence type="ECO:0000256" key="6">
    <source>
        <dbReference type="ARBA" id="ARBA00018569"/>
    </source>
</evidence>
<keyword evidence="8 10" id="KW-0413">Isomerase</keyword>
<dbReference type="PANTHER" id="PTHR43725:SF53">
    <property type="entry name" value="UDP-ARABINOSE 4-EPIMERASE 1"/>
    <property type="match status" value="1"/>
</dbReference>
<sequence>MTLVVTGGAGYVGSVCAQHLLDAGQDVVVVDDLSTGHRDAVPDGARLVVGDVAEVADEVLGAGDVDGVIHCAARSLVGESAAEPAKYWHGNVVTTIRLLDALRHHGVPRLVFSSTAATYGEPESSPITEDAPTRPTNTYGATKLAVDHAIGTYAAASGGAFRAVSLRYFNVAGAHAGAGDGAALGERHAVETHLIPLVLQVALGQRDEIAVFGDDWPTADGTCVRDYIHVDDLAEAHLLALDLLAGSDTPEGGHLVCNLGNGTGFSVLEVIEACRRVTGHPIPARVAPRRTGDPGVLVASSARARDELGWKPTHTDLDGIVADAWAFARSLAARSPAARSRA</sequence>
<dbReference type="InterPro" id="IPR036291">
    <property type="entry name" value="NAD(P)-bd_dom_sf"/>
</dbReference>
<evidence type="ECO:0000313" key="13">
    <source>
        <dbReference type="Proteomes" id="UP001596175"/>
    </source>
</evidence>
<evidence type="ECO:0000256" key="7">
    <source>
        <dbReference type="ARBA" id="ARBA00023027"/>
    </source>
</evidence>
<keyword evidence="9 10" id="KW-0119">Carbohydrate metabolism</keyword>
<dbReference type="EMBL" id="JBHSKG010000015">
    <property type="protein sequence ID" value="MFC5141255.1"/>
    <property type="molecule type" value="Genomic_DNA"/>
</dbReference>
<comment type="catalytic activity">
    <reaction evidence="1 10">
        <text>UDP-alpha-D-glucose = UDP-alpha-D-galactose</text>
        <dbReference type="Rhea" id="RHEA:22168"/>
        <dbReference type="ChEBI" id="CHEBI:58885"/>
        <dbReference type="ChEBI" id="CHEBI:66914"/>
        <dbReference type="EC" id="5.1.3.2"/>
    </reaction>
</comment>
<dbReference type="InterPro" id="IPR005886">
    <property type="entry name" value="UDP_G4E"/>
</dbReference>
<dbReference type="PANTHER" id="PTHR43725">
    <property type="entry name" value="UDP-GLUCOSE 4-EPIMERASE"/>
    <property type="match status" value="1"/>
</dbReference>
<dbReference type="CDD" id="cd05247">
    <property type="entry name" value="UDP_G4E_1_SDR_e"/>
    <property type="match status" value="1"/>
</dbReference>
<comment type="caution">
    <text evidence="12">The sequence shown here is derived from an EMBL/GenBank/DDBJ whole genome shotgun (WGS) entry which is preliminary data.</text>
</comment>
<evidence type="ECO:0000256" key="10">
    <source>
        <dbReference type="RuleBase" id="RU366046"/>
    </source>
</evidence>
<dbReference type="SUPFAM" id="SSF51735">
    <property type="entry name" value="NAD(P)-binding Rossmann-fold domains"/>
    <property type="match status" value="1"/>
</dbReference>
<evidence type="ECO:0000256" key="4">
    <source>
        <dbReference type="ARBA" id="ARBA00007637"/>
    </source>
</evidence>
<dbReference type="GO" id="GO:0003978">
    <property type="term" value="F:UDP-glucose 4-epimerase activity"/>
    <property type="evidence" value="ECO:0007669"/>
    <property type="project" value="UniProtKB-EC"/>
</dbReference>
<protein>
    <recommendedName>
        <fullName evidence="6 10">UDP-glucose 4-epimerase</fullName>
        <ecNumber evidence="5 10">5.1.3.2</ecNumber>
    </recommendedName>
</protein>
<name>A0ABV9ZLT3_9PSEU</name>
<comment type="subunit">
    <text evidence="10">Homodimer.</text>
</comment>
<dbReference type="Proteomes" id="UP001596175">
    <property type="component" value="Unassembled WGS sequence"/>
</dbReference>
<organism evidence="12 13">
    <name type="scientific">Actinomycetospora rhizophila</name>
    <dbReference type="NCBI Taxonomy" id="1416876"/>
    <lineage>
        <taxon>Bacteria</taxon>
        <taxon>Bacillati</taxon>
        <taxon>Actinomycetota</taxon>
        <taxon>Actinomycetes</taxon>
        <taxon>Pseudonocardiales</taxon>
        <taxon>Pseudonocardiaceae</taxon>
        <taxon>Actinomycetospora</taxon>
    </lineage>
</organism>
<accession>A0ABV9ZLT3</accession>
<comment type="similarity">
    <text evidence="4 10">Belongs to the NAD(P)-dependent epimerase/dehydratase family.</text>
</comment>
<dbReference type="Gene3D" id="3.90.25.10">
    <property type="entry name" value="UDP-galactose 4-epimerase, domain 1"/>
    <property type="match status" value="1"/>
</dbReference>
<dbReference type="InterPro" id="IPR001509">
    <property type="entry name" value="Epimerase_deHydtase"/>
</dbReference>
<dbReference type="Pfam" id="PF01370">
    <property type="entry name" value="Epimerase"/>
    <property type="match status" value="1"/>
</dbReference>
<evidence type="ECO:0000256" key="9">
    <source>
        <dbReference type="ARBA" id="ARBA00023277"/>
    </source>
</evidence>
<evidence type="ECO:0000256" key="3">
    <source>
        <dbReference type="ARBA" id="ARBA00004947"/>
    </source>
</evidence>
<evidence type="ECO:0000256" key="2">
    <source>
        <dbReference type="ARBA" id="ARBA00001911"/>
    </source>
</evidence>
<dbReference type="Gene3D" id="3.40.50.720">
    <property type="entry name" value="NAD(P)-binding Rossmann-like Domain"/>
    <property type="match status" value="1"/>
</dbReference>